<keyword evidence="8" id="KW-0812">Transmembrane</keyword>
<evidence type="ECO:0000256" key="7">
    <source>
        <dbReference type="SAM" id="MobiDB-lite"/>
    </source>
</evidence>
<feature type="domain" description="Histidine kinase" evidence="9">
    <location>
        <begin position="380"/>
        <end position="654"/>
    </location>
</feature>
<dbReference type="Gene3D" id="3.30.565.10">
    <property type="entry name" value="Histidine kinase-like ATPase, C-terminal domain"/>
    <property type="match status" value="1"/>
</dbReference>
<reference evidence="10 11" key="1">
    <citation type="journal article" date="2009" name="Stand. Genomic Sci.">
        <title>Complete genome sequence of Halorhabdus utahensis type strain (AX-2).</title>
        <authorList>
            <person name="Anderson I."/>
            <person name="Tindall B.J."/>
            <person name="Pomrenke H."/>
            <person name="Goker M."/>
            <person name="Lapidus A."/>
            <person name="Nolan M."/>
            <person name="Copeland A."/>
            <person name="Glavina Del Rio T."/>
            <person name="Chen F."/>
            <person name="Tice H."/>
            <person name="Cheng J.F."/>
            <person name="Lucas S."/>
            <person name="Chertkov O."/>
            <person name="Bruce D."/>
            <person name="Brettin T."/>
            <person name="Detter J.C."/>
            <person name="Han C."/>
            <person name="Goodwin L."/>
            <person name="Land M."/>
            <person name="Hauser L."/>
            <person name="Chang Y.J."/>
            <person name="Jeffries C.D."/>
            <person name="Pitluck S."/>
            <person name="Pati A."/>
            <person name="Mavromatis K."/>
            <person name="Ivanova N."/>
            <person name="Ovchinnikova G."/>
            <person name="Chen A."/>
            <person name="Palaniappan K."/>
            <person name="Chain P."/>
            <person name="Rohde M."/>
            <person name="Bristow J."/>
            <person name="Eisen J.A."/>
            <person name="Markowitz V."/>
            <person name="Hugenholtz P."/>
            <person name="Kyrpides N.C."/>
            <person name="Klenk H.P."/>
        </authorList>
    </citation>
    <scope>NUCLEOTIDE SEQUENCE [LARGE SCALE GENOMIC DNA]</scope>
    <source>
        <strain evidence="11">DSM 12940 / JCM 11049 / AX-2</strain>
    </source>
</reference>
<dbReference type="PROSITE" id="PS50109">
    <property type="entry name" value="HIS_KIN"/>
    <property type="match status" value="1"/>
</dbReference>
<dbReference type="PANTHER" id="PTHR43711:SF1">
    <property type="entry name" value="HISTIDINE KINASE 1"/>
    <property type="match status" value="1"/>
</dbReference>
<evidence type="ECO:0000256" key="5">
    <source>
        <dbReference type="ARBA" id="ARBA00022777"/>
    </source>
</evidence>
<feature type="compositionally biased region" description="Polar residues" evidence="7">
    <location>
        <begin position="491"/>
        <end position="518"/>
    </location>
</feature>
<name>C7NQ22_HALUD</name>
<dbReference type="Gene3D" id="1.10.287.130">
    <property type="match status" value="1"/>
</dbReference>
<keyword evidence="8" id="KW-0472">Membrane</keyword>
<organism evidence="10 11">
    <name type="scientific">Halorhabdus utahensis (strain DSM 12940 / JCM 11049 / AX-2)</name>
    <dbReference type="NCBI Taxonomy" id="519442"/>
    <lineage>
        <taxon>Archaea</taxon>
        <taxon>Methanobacteriati</taxon>
        <taxon>Methanobacteriota</taxon>
        <taxon>Stenosarchaea group</taxon>
        <taxon>Halobacteria</taxon>
        <taxon>Halobacteriales</taxon>
        <taxon>Haloarculaceae</taxon>
        <taxon>Halorhabdus</taxon>
    </lineage>
</organism>
<protein>
    <recommendedName>
        <fullName evidence="2">histidine kinase</fullName>
        <ecNumber evidence="2">2.7.13.3</ecNumber>
    </recommendedName>
</protein>
<dbReference type="InterPro" id="IPR003594">
    <property type="entry name" value="HATPase_dom"/>
</dbReference>
<evidence type="ECO:0000256" key="3">
    <source>
        <dbReference type="ARBA" id="ARBA00022553"/>
    </source>
</evidence>
<feature type="region of interest" description="Disordered" evidence="7">
    <location>
        <begin position="491"/>
        <end position="582"/>
    </location>
</feature>
<keyword evidence="6" id="KW-0902">Two-component regulatory system</keyword>
<feature type="transmembrane region" description="Helical" evidence="8">
    <location>
        <begin position="38"/>
        <end position="58"/>
    </location>
</feature>
<feature type="compositionally biased region" description="Polar residues" evidence="7">
    <location>
        <begin position="290"/>
        <end position="308"/>
    </location>
</feature>
<feature type="transmembrane region" description="Helical" evidence="8">
    <location>
        <begin position="99"/>
        <end position="116"/>
    </location>
</feature>
<dbReference type="PANTHER" id="PTHR43711">
    <property type="entry name" value="TWO-COMPONENT HISTIDINE KINASE"/>
    <property type="match status" value="1"/>
</dbReference>
<keyword evidence="5 10" id="KW-0418">Kinase</keyword>
<feature type="transmembrane region" description="Helical" evidence="8">
    <location>
        <begin position="64"/>
        <end position="87"/>
    </location>
</feature>
<dbReference type="AlphaFoldDB" id="C7NQ22"/>
<keyword evidence="8" id="KW-1133">Transmembrane helix</keyword>
<dbReference type="Pfam" id="PF00512">
    <property type="entry name" value="HisKA"/>
    <property type="match status" value="1"/>
</dbReference>
<keyword evidence="11" id="KW-1185">Reference proteome</keyword>
<dbReference type="InterPro" id="IPR005467">
    <property type="entry name" value="His_kinase_dom"/>
</dbReference>
<evidence type="ECO:0000256" key="8">
    <source>
        <dbReference type="SAM" id="Phobius"/>
    </source>
</evidence>
<dbReference type="Pfam" id="PF16927">
    <property type="entry name" value="HisKA_7TM"/>
    <property type="match status" value="1"/>
</dbReference>
<dbReference type="SMART" id="SM00388">
    <property type="entry name" value="HisKA"/>
    <property type="match status" value="1"/>
</dbReference>
<evidence type="ECO:0000256" key="1">
    <source>
        <dbReference type="ARBA" id="ARBA00000085"/>
    </source>
</evidence>
<evidence type="ECO:0000313" key="11">
    <source>
        <dbReference type="Proteomes" id="UP000002071"/>
    </source>
</evidence>
<dbReference type="SMART" id="SM00387">
    <property type="entry name" value="HATPase_c"/>
    <property type="match status" value="1"/>
</dbReference>
<dbReference type="GeneID" id="8383870"/>
<proteinExistence type="predicted"/>
<dbReference type="InterPro" id="IPR050736">
    <property type="entry name" value="Sensor_HK_Regulatory"/>
</dbReference>
<dbReference type="GO" id="GO:0000155">
    <property type="term" value="F:phosphorelay sensor kinase activity"/>
    <property type="evidence" value="ECO:0007669"/>
    <property type="project" value="InterPro"/>
</dbReference>
<dbReference type="SUPFAM" id="SSF47384">
    <property type="entry name" value="Homodimeric domain of signal transducing histidine kinase"/>
    <property type="match status" value="1"/>
</dbReference>
<dbReference type="InterPro" id="IPR036097">
    <property type="entry name" value="HisK_dim/P_sf"/>
</dbReference>
<gene>
    <name evidence="10" type="ordered locus">Huta_1591</name>
</gene>
<evidence type="ECO:0000256" key="6">
    <source>
        <dbReference type="ARBA" id="ARBA00023012"/>
    </source>
</evidence>
<evidence type="ECO:0000256" key="4">
    <source>
        <dbReference type="ARBA" id="ARBA00022679"/>
    </source>
</evidence>
<dbReference type="InterPro" id="IPR004358">
    <property type="entry name" value="Sig_transdc_His_kin-like_C"/>
</dbReference>
<feature type="compositionally biased region" description="Basic and acidic residues" evidence="7">
    <location>
        <begin position="555"/>
        <end position="570"/>
    </location>
</feature>
<dbReference type="CDD" id="cd00082">
    <property type="entry name" value="HisKA"/>
    <property type="match status" value="1"/>
</dbReference>
<feature type="transmembrane region" description="Helical" evidence="8">
    <location>
        <begin position="6"/>
        <end position="26"/>
    </location>
</feature>
<dbReference type="Proteomes" id="UP000002071">
    <property type="component" value="Chromosome"/>
</dbReference>
<dbReference type="HOGENOM" id="CLU_000445_114_58_2"/>
<dbReference type="InterPro" id="IPR036890">
    <property type="entry name" value="HATPase_C_sf"/>
</dbReference>
<dbReference type="InterPro" id="IPR031621">
    <property type="entry name" value="HisKA_7TM"/>
</dbReference>
<dbReference type="OrthoDB" id="8127at2157"/>
<dbReference type="SUPFAM" id="SSF55785">
    <property type="entry name" value="PYP-like sensor domain (PAS domain)"/>
    <property type="match status" value="1"/>
</dbReference>
<dbReference type="RefSeq" id="WP_015789340.1">
    <property type="nucleotide sequence ID" value="NC_013158.1"/>
</dbReference>
<comment type="catalytic activity">
    <reaction evidence="1">
        <text>ATP + protein L-histidine = ADP + protein N-phospho-L-histidine.</text>
        <dbReference type="EC" id="2.7.13.3"/>
    </reaction>
</comment>
<dbReference type="InterPro" id="IPR003661">
    <property type="entry name" value="HisK_dim/P_dom"/>
</dbReference>
<dbReference type="CDD" id="cd00075">
    <property type="entry name" value="HATPase"/>
    <property type="match status" value="1"/>
</dbReference>
<feature type="transmembrane region" description="Helical" evidence="8">
    <location>
        <begin position="154"/>
        <end position="172"/>
    </location>
</feature>
<dbReference type="Pfam" id="PF02518">
    <property type="entry name" value="HATPase_c"/>
    <property type="match status" value="1"/>
</dbReference>
<dbReference type="PRINTS" id="PR00344">
    <property type="entry name" value="BCTRLSENSOR"/>
</dbReference>
<feature type="compositionally biased region" description="Polar residues" evidence="7">
    <location>
        <begin position="571"/>
        <end position="580"/>
    </location>
</feature>
<evidence type="ECO:0000256" key="2">
    <source>
        <dbReference type="ARBA" id="ARBA00012438"/>
    </source>
</evidence>
<feature type="transmembrane region" description="Helical" evidence="8">
    <location>
        <begin position="179"/>
        <end position="198"/>
    </location>
</feature>
<accession>C7NQ22</accession>
<dbReference type="KEGG" id="hut:Huta_1591"/>
<keyword evidence="4" id="KW-0808">Transferase</keyword>
<dbReference type="SUPFAM" id="SSF55874">
    <property type="entry name" value="ATPase domain of HSP90 chaperone/DNA topoisomerase II/histidine kinase"/>
    <property type="match status" value="2"/>
</dbReference>
<dbReference type="InterPro" id="IPR035965">
    <property type="entry name" value="PAS-like_dom_sf"/>
</dbReference>
<evidence type="ECO:0000259" key="9">
    <source>
        <dbReference type="PROSITE" id="PS50109"/>
    </source>
</evidence>
<feature type="region of interest" description="Disordered" evidence="7">
    <location>
        <begin position="289"/>
        <end position="313"/>
    </location>
</feature>
<keyword evidence="3" id="KW-0597">Phosphoprotein</keyword>
<dbReference type="EC" id="2.7.13.3" evidence="2"/>
<dbReference type="STRING" id="519442.Huta_1591"/>
<sequence length="666" mass="72201">MLYWTLYLAALLGASGFAVAIVAWLWRRERDLSTNLFLVIAAVQAVSGVLVTAELMTASRSLSIVVFGLQNAVLAGVTPAFFLFVLASLGYRRHLTRPVIGLVFGIFAVSGLIQLTDPVHGLYWAEYTVTDSTFHYVAGEPTNLSFLLVLPQMLFYYVAMGLLGANVLFGSGKRRRQSAALFVGFLPAFVITTIWSMGVLLGPINGALVIGGTWSLAVIAWAVFRQQLFDVVPMARETVFEALEEVVIVVDRRQRILDYNAGAAETFPELATADGGALGAVVPSIVDANGSDTGGTNSEQGQKATSVDENGVGDADHPFVDSFTRHVDGEPREYEVSVTPISVSDTTGGYAVVVRDVTERRKRVRHLRQQTAQLERFAETLSHDLRNPLSVARGRIDLAQETGEEAHLETAAEALERIEQLIEDTLTLAREGQAIEDREPVELGELARNAWATTDTGEASFEVMPDAEMTVYADHSRLRTVFENLFRNAVEHSSTNPDSQTRQDGVEHSSTNGDSNAPQEPAERRPMADEQPEQPADRGSIEATPDTATPLMRGNAEREGHEPTSERVTESGRTNGSGTPMTVRLGRAEDGFYVEDDGPGIPPADREDVFEYGYTTDEDGTGLGLAIVEAIANAHGWDVTATEGREGGARLVFEDVDVVEPAAQGD</sequence>
<dbReference type="Gene3D" id="3.30.450.20">
    <property type="entry name" value="PAS domain"/>
    <property type="match status" value="1"/>
</dbReference>
<evidence type="ECO:0000313" key="10">
    <source>
        <dbReference type="EMBL" id="ACV11766.1"/>
    </source>
</evidence>
<dbReference type="EMBL" id="CP001687">
    <property type="protein sequence ID" value="ACV11766.1"/>
    <property type="molecule type" value="Genomic_DNA"/>
</dbReference>
<dbReference type="eggNOG" id="arCOG02327">
    <property type="taxonomic scope" value="Archaea"/>
</dbReference>
<dbReference type="eggNOG" id="arCOG02369">
    <property type="taxonomic scope" value="Archaea"/>
</dbReference>